<organism evidence="1 2">
    <name type="scientific">Rangifer tarandus platyrhynchus</name>
    <name type="common">Svalbard reindeer</name>
    <dbReference type="NCBI Taxonomy" id="3082113"/>
    <lineage>
        <taxon>Eukaryota</taxon>
        <taxon>Metazoa</taxon>
        <taxon>Chordata</taxon>
        <taxon>Craniata</taxon>
        <taxon>Vertebrata</taxon>
        <taxon>Euteleostomi</taxon>
        <taxon>Mammalia</taxon>
        <taxon>Eutheria</taxon>
        <taxon>Laurasiatheria</taxon>
        <taxon>Artiodactyla</taxon>
        <taxon>Ruminantia</taxon>
        <taxon>Pecora</taxon>
        <taxon>Cervidae</taxon>
        <taxon>Odocoileinae</taxon>
        <taxon>Rangifer</taxon>
    </lineage>
</organism>
<gene>
    <name evidence="1" type="ORF">MRATA1EN22A_LOCUS19724</name>
</gene>
<evidence type="ECO:0000313" key="2">
    <source>
        <dbReference type="Proteomes" id="UP001162501"/>
    </source>
</evidence>
<accession>A0AC59ZKP0</accession>
<protein>
    <submittedName>
        <fullName evidence="1">Uncharacterized protein</fullName>
    </submittedName>
</protein>
<name>A0AC59ZKP0_RANTA</name>
<sequence>MFVSSPLPWSRRIPGLRPSFYPPNSVGHLRKTRLVICSSASCRLWSRPLSYRCCELTPHPLAPRTAAATVLLPLSPPPVPPATIRHDPPPPAATSITSS</sequence>
<dbReference type="Proteomes" id="UP001162501">
    <property type="component" value="Chromosome 3"/>
</dbReference>
<reference evidence="1" key="2">
    <citation type="submission" date="2025-03" db="EMBL/GenBank/DDBJ databases">
        <authorList>
            <consortium name="ELIXIR-Norway"/>
            <consortium name="Elixir Norway"/>
        </authorList>
    </citation>
    <scope>NUCLEOTIDE SEQUENCE</scope>
</reference>
<proteinExistence type="predicted"/>
<evidence type="ECO:0000313" key="1">
    <source>
        <dbReference type="EMBL" id="CAN0452550.1"/>
    </source>
</evidence>
<reference evidence="1" key="1">
    <citation type="submission" date="2023-05" db="EMBL/GenBank/DDBJ databases">
        <authorList>
            <consortium name="ELIXIR-Norway"/>
        </authorList>
    </citation>
    <scope>NUCLEOTIDE SEQUENCE</scope>
</reference>
<dbReference type="EMBL" id="OX596087">
    <property type="protein sequence ID" value="CAN0452550.1"/>
    <property type="molecule type" value="Genomic_DNA"/>
</dbReference>